<keyword evidence="6" id="KW-1185">Reference proteome</keyword>
<organism evidence="5 6">
    <name type="scientific">Nitratireductor arenosus</name>
    <dbReference type="NCBI Taxonomy" id="2682096"/>
    <lineage>
        <taxon>Bacteria</taxon>
        <taxon>Pseudomonadati</taxon>
        <taxon>Pseudomonadota</taxon>
        <taxon>Alphaproteobacteria</taxon>
        <taxon>Hyphomicrobiales</taxon>
        <taxon>Phyllobacteriaceae</taxon>
        <taxon>Nitratireductor</taxon>
    </lineage>
</organism>
<dbReference type="Gene3D" id="3.40.50.1580">
    <property type="entry name" value="Nucleoside phosphorylase domain"/>
    <property type="match status" value="1"/>
</dbReference>
<dbReference type="GO" id="GO:0004850">
    <property type="term" value="F:uridine phosphorylase activity"/>
    <property type="evidence" value="ECO:0007669"/>
    <property type="project" value="UniProtKB-EC"/>
</dbReference>
<evidence type="ECO:0000256" key="1">
    <source>
        <dbReference type="ARBA" id="ARBA00011888"/>
    </source>
</evidence>
<dbReference type="EMBL" id="WPHG01000007">
    <property type="protein sequence ID" value="MVA99727.1"/>
    <property type="molecule type" value="Genomic_DNA"/>
</dbReference>
<comment type="catalytic activity">
    <reaction evidence="3">
        <text>uridine + phosphate = alpha-D-ribose 1-phosphate + uracil</text>
        <dbReference type="Rhea" id="RHEA:24388"/>
        <dbReference type="ChEBI" id="CHEBI:16704"/>
        <dbReference type="ChEBI" id="CHEBI:17568"/>
        <dbReference type="ChEBI" id="CHEBI:43474"/>
        <dbReference type="ChEBI" id="CHEBI:57720"/>
        <dbReference type="EC" id="2.4.2.3"/>
    </reaction>
</comment>
<evidence type="ECO:0000313" key="6">
    <source>
        <dbReference type="Proteomes" id="UP000463224"/>
    </source>
</evidence>
<evidence type="ECO:0000313" key="5">
    <source>
        <dbReference type="EMBL" id="MVA99727.1"/>
    </source>
</evidence>
<evidence type="ECO:0000256" key="2">
    <source>
        <dbReference type="ARBA" id="ARBA00021980"/>
    </source>
</evidence>
<gene>
    <name evidence="5" type="ORF">GN330_20955</name>
</gene>
<dbReference type="AlphaFoldDB" id="A0A844QKD1"/>
<name>A0A844QKD1_9HYPH</name>
<dbReference type="PANTHER" id="PTHR43691:SF11">
    <property type="entry name" value="FI09636P-RELATED"/>
    <property type="match status" value="1"/>
</dbReference>
<dbReference type="EC" id="2.4.2.3" evidence="1"/>
<reference evidence="5 6" key="1">
    <citation type="submission" date="2019-12" db="EMBL/GenBank/DDBJ databases">
        <title>Nitratireductor arenosus sp. nov., Isolated from sea sand, Jeju island, South Korea.</title>
        <authorList>
            <person name="Kim W."/>
        </authorList>
    </citation>
    <scope>NUCLEOTIDE SEQUENCE [LARGE SCALE GENOMIC DNA]</scope>
    <source>
        <strain evidence="5 6">CAU 1489</strain>
    </source>
</reference>
<comment type="caution">
    <text evidence="5">The sequence shown here is derived from an EMBL/GenBank/DDBJ whole genome shotgun (WGS) entry which is preliminary data.</text>
</comment>
<dbReference type="RefSeq" id="WP_156715221.1">
    <property type="nucleotide sequence ID" value="NZ_WPHG01000007.1"/>
</dbReference>
<dbReference type="SUPFAM" id="SSF53167">
    <property type="entry name" value="Purine and uridine phosphorylases"/>
    <property type="match status" value="1"/>
</dbReference>
<evidence type="ECO:0000259" key="4">
    <source>
        <dbReference type="Pfam" id="PF01048"/>
    </source>
</evidence>
<sequence length="244" mass="25734">MKSAWYLGYSQADVGDSALLAGDPDRVDRIALLLDDARPMPVKRGLKSVTGTYAGKKVTAVAFGMGAPIATVVLHELADLGVKSFMRIGTAMYFAPVAPGDFVLSDRIACFEGTSRSYVDDVEAQRADAGLNRAVATAVAAGDAKLHTGTFATFDAFYRDMFALDAQTQARVDANRTMLAERGVVAADMETSALVNAAAALDVRFTSLCVGTVDGVTRAKLEPEAMAAAEHRLFTTALNAITSL</sequence>
<evidence type="ECO:0000256" key="3">
    <source>
        <dbReference type="ARBA" id="ARBA00048447"/>
    </source>
</evidence>
<dbReference type="GO" id="GO:0005829">
    <property type="term" value="C:cytosol"/>
    <property type="evidence" value="ECO:0007669"/>
    <property type="project" value="TreeGrafter"/>
</dbReference>
<dbReference type="Proteomes" id="UP000463224">
    <property type="component" value="Unassembled WGS sequence"/>
</dbReference>
<dbReference type="InterPro" id="IPR000845">
    <property type="entry name" value="Nucleoside_phosphorylase_d"/>
</dbReference>
<dbReference type="PANTHER" id="PTHR43691">
    <property type="entry name" value="URIDINE PHOSPHORYLASE"/>
    <property type="match status" value="1"/>
</dbReference>
<dbReference type="GO" id="GO:0009116">
    <property type="term" value="P:nucleoside metabolic process"/>
    <property type="evidence" value="ECO:0007669"/>
    <property type="project" value="InterPro"/>
</dbReference>
<proteinExistence type="predicted"/>
<feature type="domain" description="Nucleoside phosphorylase" evidence="4">
    <location>
        <begin position="18"/>
        <end position="212"/>
    </location>
</feature>
<dbReference type="Pfam" id="PF01048">
    <property type="entry name" value="PNP_UDP_1"/>
    <property type="match status" value="1"/>
</dbReference>
<dbReference type="InterPro" id="IPR035994">
    <property type="entry name" value="Nucleoside_phosphorylase_sf"/>
</dbReference>
<protein>
    <recommendedName>
        <fullName evidence="2">Uridine phosphorylase</fullName>
        <ecNumber evidence="1">2.4.2.3</ecNumber>
    </recommendedName>
</protein>
<accession>A0A844QKD1</accession>